<dbReference type="Gene3D" id="3.40.50.720">
    <property type="entry name" value="NAD(P)-binding Rossmann-like Domain"/>
    <property type="match status" value="1"/>
</dbReference>
<dbReference type="Pfam" id="PF00106">
    <property type="entry name" value="adh_short"/>
    <property type="match status" value="1"/>
</dbReference>
<reference evidence="3 4" key="1">
    <citation type="submission" date="2023-11" db="EMBL/GenBank/DDBJ databases">
        <authorList>
            <person name="Okamura Y."/>
        </authorList>
    </citation>
    <scope>NUCLEOTIDE SEQUENCE [LARGE SCALE GENOMIC DNA]</scope>
</reference>
<dbReference type="PANTHER" id="PTHR43157:SF31">
    <property type="entry name" value="PHOSPHATIDYLINOSITOL-GLYCAN BIOSYNTHESIS CLASS F PROTEIN"/>
    <property type="match status" value="1"/>
</dbReference>
<keyword evidence="1" id="KW-0560">Oxidoreductase</keyword>
<feature type="signal peptide" evidence="2">
    <location>
        <begin position="1"/>
        <end position="21"/>
    </location>
</feature>
<evidence type="ECO:0000313" key="4">
    <source>
        <dbReference type="Proteomes" id="UP001497472"/>
    </source>
</evidence>
<sequence>MWFLWFVGAIFLIKAIGKLRAGRCYEKTVMRGKVVVVTGASGGIGFETALELARRGAKVIVACRNDARGERAVRTISRLTRNERVRYVHLDLSSLRSVRKFVEELEATEAKLDVLINNAGALCASRRRTDDGLMNDMQINHFGPFLLTTLLVPLLKKAAPSRVVLVSSAWHRFGTIENLNDESTGYIRAYANSKLCNVLFSKELARRLRGTGVVVNSLNPGQVNTSLYRSSTLLEKLRTLVLYFFFKTPAEGAQTSVYLAISNDCDVATGMYFEDCKQVAPSAKAENGMLATKLWAISEQLVGLKPEEVIEEPKRISVSEN</sequence>
<feature type="chain" id="PRO_5043796652" description="Retinol dehydrogenase 11" evidence="2">
    <location>
        <begin position="22"/>
        <end position="321"/>
    </location>
</feature>
<name>A0AAV1J0E7_9NEOP</name>
<proteinExistence type="predicted"/>
<protein>
    <recommendedName>
        <fullName evidence="5">Retinol dehydrogenase 11</fullName>
    </recommendedName>
</protein>
<dbReference type="SUPFAM" id="SSF51735">
    <property type="entry name" value="NAD(P)-binding Rossmann-fold domains"/>
    <property type="match status" value="1"/>
</dbReference>
<dbReference type="EMBL" id="CAVLEF010000002">
    <property type="protein sequence ID" value="CAK1541848.1"/>
    <property type="molecule type" value="Genomic_DNA"/>
</dbReference>
<comment type="caution">
    <text evidence="3">The sequence shown here is derived from an EMBL/GenBank/DDBJ whole genome shotgun (WGS) entry which is preliminary data.</text>
</comment>
<dbReference type="InterPro" id="IPR002347">
    <property type="entry name" value="SDR_fam"/>
</dbReference>
<dbReference type="GO" id="GO:0016491">
    <property type="term" value="F:oxidoreductase activity"/>
    <property type="evidence" value="ECO:0007669"/>
    <property type="project" value="UniProtKB-KW"/>
</dbReference>
<keyword evidence="2" id="KW-0732">Signal</keyword>
<evidence type="ECO:0008006" key="5">
    <source>
        <dbReference type="Google" id="ProtNLM"/>
    </source>
</evidence>
<accession>A0AAV1J0E7</accession>
<keyword evidence="4" id="KW-1185">Reference proteome</keyword>
<dbReference type="AlphaFoldDB" id="A0AAV1J0E7"/>
<dbReference type="Proteomes" id="UP001497472">
    <property type="component" value="Unassembled WGS sequence"/>
</dbReference>
<dbReference type="CDD" id="cd05327">
    <property type="entry name" value="retinol-DH_like_SDR_c_like"/>
    <property type="match status" value="1"/>
</dbReference>
<dbReference type="InterPro" id="IPR036291">
    <property type="entry name" value="NAD(P)-bd_dom_sf"/>
</dbReference>
<organism evidence="3 4">
    <name type="scientific">Leptosia nina</name>
    <dbReference type="NCBI Taxonomy" id="320188"/>
    <lineage>
        <taxon>Eukaryota</taxon>
        <taxon>Metazoa</taxon>
        <taxon>Ecdysozoa</taxon>
        <taxon>Arthropoda</taxon>
        <taxon>Hexapoda</taxon>
        <taxon>Insecta</taxon>
        <taxon>Pterygota</taxon>
        <taxon>Neoptera</taxon>
        <taxon>Endopterygota</taxon>
        <taxon>Lepidoptera</taxon>
        <taxon>Glossata</taxon>
        <taxon>Ditrysia</taxon>
        <taxon>Papilionoidea</taxon>
        <taxon>Pieridae</taxon>
        <taxon>Pierinae</taxon>
        <taxon>Leptosia</taxon>
    </lineage>
</organism>
<evidence type="ECO:0000256" key="2">
    <source>
        <dbReference type="SAM" id="SignalP"/>
    </source>
</evidence>
<evidence type="ECO:0000313" key="3">
    <source>
        <dbReference type="EMBL" id="CAK1541848.1"/>
    </source>
</evidence>
<evidence type="ECO:0000256" key="1">
    <source>
        <dbReference type="ARBA" id="ARBA00023002"/>
    </source>
</evidence>
<dbReference type="PRINTS" id="PR00081">
    <property type="entry name" value="GDHRDH"/>
</dbReference>
<gene>
    <name evidence="3" type="ORF">LNINA_LOCUS1799</name>
</gene>
<dbReference type="PANTHER" id="PTHR43157">
    <property type="entry name" value="PHOSPHATIDYLINOSITOL-GLYCAN BIOSYNTHESIS CLASS F PROTEIN-RELATED"/>
    <property type="match status" value="1"/>
</dbReference>